<keyword evidence="5" id="KW-1185">Reference proteome</keyword>
<evidence type="ECO:0000259" key="3">
    <source>
        <dbReference type="Pfam" id="PF04608"/>
    </source>
</evidence>
<keyword evidence="1" id="KW-0443">Lipid metabolism</keyword>
<proteinExistence type="predicted"/>
<keyword evidence="1" id="KW-0595">Phospholipid degradation</keyword>
<evidence type="ECO:0000256" key="2">
    <source>
        <dbReference type="SAM" id="Phobius"/>
    </source>
</evidence>
<dbReference type="PIRSF" id="PIRSF006162">
    <property type="entry name" value="PgpA"/>
    <property type="match status" value="1"/>
</dbReference>
<dbReference type="Proteomes" id="UP000319732">
    <property type="component" value="Unassembled WGS sequence"/>
</dbReference>
<feature type="domain" description="YutG/PgpA" evidence="3">
    <location>
        <begin position="16"/>
        <end position="154"/>
    </location>
</feature>
<keyword evidence="1 2" id="KW-0472">Membrane</keyword>
<feature type="transmembrane region" description="Helical" evidence="2">
    <location>
        <begin position="134"/>
        <end position="158"/>
    </location>
</feature>
<evidence type="ECO:0000313" key="4">
    <source>
        <dbReference type="EMBL" id="TQV66954.1"/>
    </source>
</evidence>
<keyword evidence="1" id="KW-0997">Cell inner membrane</keyword>
<evidence type="ECO:0000313" key="5">
    <source>
        <dbReference type="Proteomes" id="UP000319732"/>
    </source>
</evidence>
<comment type="subcellular location">
    <subcellularLocation>
        <location evidence="1">Cell inner membrane</location>
        <topology evidence="1">Multi-pass membrane protein</topology>
    </subcellularLocation>
</comment>
<keyword evidence="1 2" id="KW-0812">Transmembrane</keyword>
<evidence type="ECO:0000256" key="1">
    <source>
        <dbReference type="PIRNR" id="PIRNR006162"/>
    </source>
</evidence>
<comment type="pathway">
    <text evidence="1">Phospholipid metabolism; phosphatidylglycerol biosynthesis; phosphatidylglycerol from CDP-diacylglycerol: step 2/2.</text>
</comment>
<keyword evidence="1" id="KW-1208">Phospholipid metabolism</keyword>
<dbReference type="InterPro" id="IPR036681">
    <property type="entry name" value="PgpA-like_sf"/>
</dbReference>
<dbReference type="Pfam" id="PF04608">
    <property type="entry name" value="PgpA"/>
    <property type="match status" value="1"/>
</dbReference>
<name>A0A545SPS8_9GAMM</name>
<dbReference type="GO" id="GO:0005886">
    <property type="term" value="C:plasma membrane"/>
    <property type="evidence" value="ECO:0007669"/>
    <property type="project" value="UniProtKB-SubCell"/>
</dbReference>
<dbReference type="SUPFAM" id="SSF101307">
    <property type="entry name" value="YutG-like"/>
    <property type="match status" value="1"/>
</dbReference>
<dbReference type="InterPro" id="IPR026037">
    <property type="entry name" value="PgpA"/>
</dbReference>
<feature type="transmembrane region" description="Helical" evidence="2">
    <location>
        <begin position="49"/>
        <end position="68"/>
    </location>
</feature>
<organism evidence="4 5">
    <name type="scientific">Exilibacterium tricleocarpae</name>
    <dbReference type="NCBI Taxonomy" id="2591008"/>
    <lineage>
        <taxon>Bacteria</taxon>
        <taxon>Pseudomonadati</taxon>
        <taxon>Pseudomonadota</taxon>
        <taxon>Gammaproteobacteria</taxon>
        <taxon>Cellvibrionales</taxon>
        <taxon>Cellvibrionaceae</taxon>
        <taxon>Exilibacterium</taxon>
    </lineage>
</organism>
<dbReference type="UniPathway" id="UPA00084">
    <property type="reaction ID" value="UER00504"/>
</dbReference>
<dbReference type="GO" id="GO:0009395">
    <property type="term" value="P:phospholipid catabolic process"/>
    <property type="evidence" value="ECO:0007669"/>
    <property type="project" value="UniProtKB-KW"/>
</dbReference>
<reference evidence="4 5" key="1">
    <citation type="submission" date="2019-06" db="EMBL/GenBank/DDBJ databases">
        <title>Whole genome sequence for Cellvibrionaceae sp. R142.</title>
        <authorList>
            <person name="Wang G."/>
        </authorList>
    </citation>
    <scope>NUCLEOTIDE SEQUENCE [LARGE SCALE GENOMIC DNA]</scope>
    <source>
        <strain evidence="4 5">R142</strain>
    </source>
</reference>
<dbReference type="EC" id="3.1.3.27" evidence="1"/>
<keyword evidence="1" id="KW-0378">Hydrolase</keyword>
<dbReference type="PANTHER" id="PTHR36305">
    <property type="entry name" value="PHOSPHATIDYLGLYCEROPHOSPHATASE A"/>
    <property type="match status" value="1"/>
</dbReference>
<comment type="function">
    <text evidence="1">Lipid phosphatase which dephosphorylates phosphatidylglycerophosphate (PGP) to phosphatidylglycerol (PG).</text>
</comment>
<comment type="cofactor">
    <cofactor evidence="1">
        <name>Mg(2+)</name>
        <dbReference type="ChEBI" id="CHEBI:18420"/>
    </cofactor>
</comment>
<dbReference type="PANTHER" id="PTHR36305:SF1">
    <property type="entry name" value="PHOSPHATIDYLGLYCEROPHOSPHATASE A"/>
    <property type="match status" value="1"/>
</dbReference>
<keyword evidence="1" id="KW-1003">Cell membrane</keyword>
<protein>
    <recommendedName>
        <fullName evidence="1">Phosphatidylglycerophosphatase A</fullName>
        <ecNumber evidence="1">3.1.3.27</ecNumber>
    </recommendedName>
    <alternativeName>
        <fullName evidence="1">Phosphatidylglycerolphosphate phosphatase A</fullName>
    </alternativeName>
</protein>
<accession>A0A545SPS8</accession>
<gene>
    <name evidence="4" type="ORF">FKG94_26150</name>
</gene>
<dbReference type="GO" id="GO:0046872">
    <property type="term" value="F:metal ion binding"/>
    <property type="evidence" value="ECO:0007669"/>
    <property type="project" value="UniProtKB-KW"/>
</dbReference>
<dbReference type="RefSeq" id="WP_142929903.1">
    <property type="nucleotide sequence ID" value="NZ_ML660113.1"/>
</dbReference>
<keyword evidence="1" id="KW-0479">Metal-binding</keyword>
<keyword evidence="2" id="KW-1133">Transmembrane helix</keyword>
<dbReference type="CDD" id="cd06971">
    <property type="entry name" value="PgpA"/>
    <property type="match status" value="1"/>
</dbReference>
<sequence>MTALSFTDLLRRPLLWLAFGFGAGLSPRAPGTAGTLVAVPVYLLIQDWSPMAYAALLLLTFAAGVYLCHRSAAILGVHDHPGIVWDEMVGLWITLFLAPSGWVWLLLGFVLFRFFDIVKPWPISWLDKNVHGGLGIMVDDVLAGIFAFLCLQLLAWGWNL</sequence>
<keyword evidence="1" id="KW-0442">Lipid degradation</keyword>
<dbReference type="GO" id="GO:0008962">
    <property type="term" value="F:phosphatidylglycerophosphatase activity"/>
    <property type="evidence" value="ECO:0007669"/>
    <property type="project" value="UniProtKB-EC"/>
</dbReference>
<dbReference type="GO" id="GO:0006655">
    <property type="term" value="P:phosphatidylglycerol biosynthetic process"/>
    <property type="evidence" value="ECO:0007669"/>
    <property type="project" value="UniProtKB-UniPathway"/>
</dbReference>
<dbReference type="OrthoDB" id="9804091at2"/>
<dbReference type="AlphaFoldDB" id="A0A545SPS8"/>
<comment type="caution">
    <text evidence="4">The sequence shown here is derived from an EMBL/GenBank/DDBJ whole genome shotgun (WGS) entry which is preliminary data.</text>
</comment>
<dbReference type="InterPro" id="IPR007686">
    <property type="entry name" value="YutG/PgpA"/>
</dbReference>
<comment type="catalytic activity">
    <reaction evidence="1">
        <text>a 1,2-diacyl-sn-glycero-3-phospho-(1'-sn-glycero-3'-phosphate) + H2O = a 1,2-diacyl-sn-glycero-3-phospho-(1'-sn-glycerol) + phosphate</text>
        <dbReference type="Rhea" id="RHEA:33751"/>
        <dbReference type="ChEBI" id="CHEBI:15377"/>
        <dbReference type="ChEBI" id="CHEBI:43474"/>
        <dbReference type="ChEBI" id="CHEBI:60110"/>
        <dbReference type="ChEBI" id="CHEBI:64716"/>
        <dbReference type="EC" id="3.1.3.27"/>
    </reaction>
</comment>
<feature type="transmembrane region" description="Helical" evidence="2">
    <location>
        <begin position="89"/>
        <end position="114"/>
    </location>
</feature>
<dbReference type="EMBL" id="VHSG01000037">
    <property type="protein sequence ID" value="TQV66954.1"/>
    <property type="molecule type" value="Genomic_DNA"/>
</dbReference>
<keyword evidence="1" id="KW-0460">Magnesium</keyword>